<reference evidence="1" key="1">
    <citation type="journal article" date="2012" name="PLoS Genet.">
        <title>Comparative analysis of the genomes of two field isolates of the rice blast fungus Magnaporthe oryzae.</title>
        <authorList>
            <person name="Xue M."/>
            <person name="Yang J."/>
            <person name="Li Z."/>
            <person name="Hu S."/>
            <person name="Yao N."/>
            <person name="Dean R.A."/>
            <person name="Zhao W."/>
            <person name="Shen M."/>
            <person name="Zhang H."/>
            <person name="Li C."/>
            <person name="Liu L."/>
            <person name="Cao L."/>
            <person name="Xu X."/>
            <person name="Xing Y."/>
            <person name="Hsiang T."/>
            <person name="Zhang Z."/>
            <person name="Xu J.R."/>
            <person name="Peng Y.L."/>
        </authorList>
    </citation>
    <scope>NUCLEOTIDE SEQUENCE [LARGE SCALE GENOMIC DNA]</scope>
    <source>
        <strain evidence="1">P131</strain>
    </source>
</reference>
<evidence type="ECO:0000313" key="1">
    <source>
        <dbReference type="EMBL" id="ELQ58058.1"/>
    </source>
</evidence>
<organism>
    <name type="scientific">Pyricularia oryzae (strain P131)</name>
    <name type="common">Rice blast fungus</name>
    <name type="synonym">Magnaporthe oryzae</name>
    <dbReference type="NCBI Taxonomy" id="1143193"/>
    <lineage>
        <taxon>Eukaryota</taxon>
        <taxon>Fungi</taxon>
        <taxon>Dikarya</taxon>
        <taxon>Ascomycota</taxon>
        <taxon>Pezizomycotina</taxon>
        <taxon>Sordariomycetes</taxon>
        <taxon>Sordariomycetidae</taxon>
        <taxon>Magnaporthales</taxon>
        <taxon>Pyriculariaceae</taxon>
        <taxon>Pyricularia</taxon>
    </lineage>
</organism>
<accession>L7IQ85</accession>
<dbReference type="AlphaFoldDB" id="L7IQ85"/>
<name>L7IQ85_PYRO1</name>
<sequence>MADSARSRTMQSKQTLMVMVIDDDLDRGLYRSKYKDGEIFALSRRLCPPSPPSPQPASSFSRNLVNMHFSSLLLGLAATASAIDIRGHALDSCNGSYRACTNINPRVCCIFSESASSGRVSVDVVAIPTNWRISAQSWTGGACRFIGTLGSSGGSRSICLPYTNRGDRTGGHYWFNSLKRSVDDSCPAEQPGGGKCDAGVQPDVIGLADGTEYSIAGLSADKVEEIEKIADSGAGAEAMPAEFQVLRRSIEA</sequence>
<dbReference type="EMBL" id="JH795042">
    <property type="protein sequence ID" value="ELQ58058.1"/>
    <property type="molecule type" value="Genomic_DNA"/>
</dbReference>
<proteinExistence type="predicted"/>
<protein>
    <submittedName>
        <fullName evidence="1">Uncharacterized protein</fullName>
    </submittedName>
</protein>
<gene>
    <name evidence="1" type="ORF">OOW_P131scaffold01708g32</name>
</gene>